<evidence type="ECO:0000313" key="1">
    <source>
        <dbReference type="EMBL" id="ACO80318.1"/>
    </source>
</evidence>
<accession>C1DEY9</accession>
<organism evidence="1 2">
    <name type="scientific">Azotobacter vinelandii (strain DJ / ATCC BAA-1303)</name>
    <dbReference type="NCBI Taxonomy" id="322710"/>
    <lineage>
        <taxon>Bacteria</taxon>
        <taxon>Pseudomonadati</taxon>
        <taxon>Pseudomonadota</taxon>
        <taxon>Gammaproteobacteria</taxon>
        <taxon>Pseudomonadales</taxon>
        <taxon>Pseudomonadaceae</taxon>
        <taxon>Azotobacter</taxon>
    </lineage>
</organism>
<name>C1DEY9_AZOVD</name>
<dbReference type="AlphaFoldDB" id="C1DEY9"/>
<protein>
    <submittedName>
        <fullName evidence="1">Uncharacterized protein</fullName>
    </submittedName>
</protein>
<dbReference type="EMBL" id="CP001157">
    <property type="protein sequence ID" value="ACO80318.1"/>
    <property type="molecule type" value="Genomic_DNA"/>
</dbReference>
<sequence length="34" mass="3754">MEIPDELPSRIAEYPPSAEAIVKSRAGRIEQADN</sequence>
<keyword evidence="2" id="KW-1185">Reference proteome</keyword>
<gene>
    <name evidence="1" type="ordered locus">Avin_41900</name>
</gene>
<dbReference type="Proteomes" id="UP000002424">
    <property type="component" value="Chromosome"/>
</dbReference>
<reference evidence="1 2" key="1">
    <citation type="journal article" date="2009" name="J. Bacteriol.">
        <title>Genome sequence of Azotobacter vinelandii, an obligate aerobe specialized to support diverse anaerobic metabolic processes.</title>
        <authorList>
            <person name="Setubal J.C."/>
            <person name="dos Santos P."/>
            <person name="Goldman B.S."/>
            <person name="Ertesvag H."/>
            <person name="Espin G."/>
            <person name="Rubio L.M."/>
            <person name="Valla S."/>
            <person name="Almeida N.F."/>
            <person name="Balasubramanian D."/>
            <person name="Cromes L."/>
            <person name="Curatti L."/>
            <person name="Du Z."/>
            <person name="Godsy E."/>
            <person name="Goodner B."/>
            <person name="Hellner-Burris K."/>
            <person name="Hernandez J.A."/>
            <person name="Houmiel K."/>
            <person name="Imperial J."/>
            <person name="Kennedy C."/>
            <person name="Larson T.J."/>
            <person name="Latreille P."/>
            <person name="Ligon L.S."/>
            <person name="Lu J."/>
            <person name="Maerk M."/>
            <person name="Miller N.M."/>
            <person name="Norton S."/>
            <person name="O'Carroll I.P."/>
            <person name="Paulsen I."/>
            <person name="Raulfs E.C."/>
            <person name="Roemer R."/>
            <person name="Rosser J."/>
            <person name="Segura D."/>
            <person name="Slater S."/>
            <person name="Stricklin S.L."/>
            <person name="Studholme D.J."/>
            <person name="Sun J."/>
            <person name="Viana C.J."/>
            <person name="Wallin E."/>
            <person name="Wang B."/>
            <person name="Wheeler C."/>
            <person name="Zhu H."/>
            <person name="Dean D.R."/>
            <person name="Dixon R."/>
            <person name="Wood D."/>
        </authorList>
    </citation>
    <scope>NUCLEOTIDE SEQUENCE [LARGE SCALE GENOMIC DNA]</scope>
    <source>
        <strain evidence="2">DJ / ATCC BAA-1303</strain>
    </source>
</reference>
<dbReference type="EnsemblBacteria" id="ACO80318">
    <property type="protein sequence ID" value="ACO80318"/>
    <property type="gene ID" value="Avin_41900"/>
</dbReference>
<proteinExistence type="predicted"/>
<evidence type="ECO:0000313" key="2">
    <source>
        <dbReference type="Proteomes" id="UP000002424"/>
    </source>
</evidence>
<dbReference type="KEGG" id="avn:Avin_41900"/>
<dbReference type="HOGENOM" id="CLU_3371778_0_0_6"/>